<feature type="region of interest" description="Disordered" evidence="7">
    <location>
        <begin position="146"/>
        <end position="172"/>
    </location>
</feature>
<dbReference type="GO" id="GO:0043531">
    <property type="term" value="F:ADP binding"/>
    <property type="evidence" value="ECO:0007669"/>
    <property type="project" value="InterPro"/>
</dbReference>
<evidence type="ECO:0000256" key="2">
    <source>
        <dbReference type="ARBA" id="ARBA00022614"/>
    </source>
</evidence>
<dbReference type="SUPFAM" id="SSF52540">
    <property type="entry name" value="P-loop containing nucleoside triphosphate hydrolases"/>
    <property type="match status" value="1"/>
</dbReference>
<dbReference type="Gene3D" id="1.20.5.4130">
    <property type="match status" value="1"/>
</dbReference>
<reference evidence="11" key="2">
    <citation type="submission" date="2020-10" db="EMBL/GenBank/DDBJ databases">
        <authorList>
            <person name="Cooper E.A."/>
            <person name="Brenton Z.W."/>
            <person name="Flinn B.S."/>
            <person name="Jenkins J."/>
            <person name="Shu S."/>
            <person name="Flowers D."/>
            <person name="Luo F."/>
            <person name="Wang Y."/>
            <person name="Xia P."/>
            <person name="Barry K."/>
            <person name="Daum C."/>
            <person name="Lipzen A."/>
            <person name="Yoshinaga Y."/>
            <person name="Schmutz J."/>
            <person name="Saski C."/>
            <person name="Vermerris W."/>
            <person name="Kresovich S."/>
        </authorList>
    </citation>
    <scope>NUCLEOTIDE SEQUENCE</scope>
</reference>
<gene>
    <name evidence="11" type="ORF">BDA96_09G233400</name>
</gene>
<dbReference type="GO" id="GO:0051707">
    <property type="term" value="P:response to other organism"/>
    <property type="evidence" value="ECO:0007669"/>
    <property type="project" value="UniProtKB-ARBA"/>
</dbReference>
<dbReference type="PRINTS" id="PR00364">
    <property type="entry name" value="DISEASERSIST"/>
</dbReference>
<dbReference type="InterPro" id="IPR027417">
    <property type="entry name" value="P-loop_NTPase"/>
</dbReference>
<proteinExistence type="inferred from homology"/>
<keyword evidence="6" id="KW-0067">ATP-binding</keyword>
<evidence type="ECO:0000256" key="1">
    <source>
        <dbReference type="ARBA" id="ARBA00008894"/>
    </source>
</evidence>
<dbReference type="PANTHER" id="PTHR36766:SF73">
    <property type="entry name" value="NB-ARC DOMAIN-CONTAINING PROTEIN"/>
    <property type="match status" value="1"/>
</dbReference>
<evidence type="ECO:0000256" key="6">
    <source>
        <dbReference type="ARBA" id="ARBA00022840"/>
    </source>
</evidence>
<keyword evidence="4" id="KW-0547">Nucleotide-binding</keyword>
<comment type="similarity">
    <text evidence="1">Belongs to the disease resistance NB-LRR family.</text>
</comment>
<evidence type="ECO:0000259" key="8">
    <source>
        <dbReference type="Pfam" id="PF00931"/>
    </source>
</evidence>
<evidence type="ECO:0000256" key="5">
    <source>
        <dbReference type="ARBA" id="ARBA00022821"/>
    </source>
</evidence>
<feature type="compositionally biased region" description="Polar residues" evidence="7">
    <location>
        <begin position="230"/>
        <end position="245"/>
    </location>
</feature>
<dbReference type="InterPro" id="IPR041118">
    <property type="entry name" value="Rx_N"/>
</dbReference>
<sequence>MEAAEATAVEGAILWQAQTILDSLRPTGELDAWLHGVGLAGGIGELKSEVERMETVVNGVKGRAVGNKPLARSLARVKELMYDADDVVDELDYCRLQQQVEGVMVAPSTEPEGMVVGDGAEQADASTNTVVMLAPAIEPEGMVGDGAEHADPSASTADISANNGRKNRSKERDYFHITPAVNGQPGRAKCIDCGTQVIFSHGTSVLRKHRNSASCKKKRAAIEEVPNCPSAGNSGQNGATISTNDSEGRKRMRIEYSVATTTHLWGKAEFLIRIQEIALELRSIRGDVIEYLKDSVARSDQYQSNTTSDARVRTSGSLPGRVYGRYGDKAYIISVIEDAKSDNITVLAIAGIVGVGKTTLAKLVYNDVFVKRQYERIWVWVSNIFDEVRVTREILDVVTMASHEGSCKKESYEGVSNYSKLLEVLKKHMPCLSKKFILVLDDVCDCMDHSQWDDLLDALGSSCINGNVIIVTSRNLSVAKRLGTVKPVEVRALKDDDILQLFRACAFGDNNYKEHLGTSQQICEKLEGNPLAAKSAVEMLREQPTLDHWKNIVNNGIWESLQLRGGIVTTLKNIYYHLPYHLQQCFLVCSIFPNNHQFHIDGLISMWTSSGFVKSIEVGRDYLNALVNLCFFEQVGTEYDSEQCYVMCGMMHEFARLISRTEFATIDGFECKVLPTVRHLSIQIKTNLEYHVDECGIIICNVKFEEKLQSIASSLRRLRTVIIIGHYDSLFVQFKSFHTFVSNLVNCTHLRYLKLENKGISESLPISLSKFYHLEILDAGCRAIIHDPISMRHLVLTKGACSASSVARYASLQTIHLEDCKGWEVLASLESLSSLTKLKLRNIAEVTELLIPSLVELVLIDMPKLYRCSINSVRDLNSSLRILKITSCQVLMSFPLFERCENFEIEQKSWLPNVSELTVYGCPHLVVSNPLPPSSSFCKFFIADVSTLPTMEGSSNGEMKIARHLVLSRFKELSLDDKFLSFHNLKTITQLQIDGGIMSVLSMSPKGLMQLVSLKRLEICNCATIFSSDVPSPQGHEGMAAIVFYARPSLECLKIKNYGITGEWLSVMLQHVRALKELHLQSCEKILGLMIEGEDNSFSNLTLAPRASSQGNPDCASKRSCSELLRIPSNLVPSLKKMSIGNCKLIKFQGNKEGLSGFTSLEELIIDECHELIPSSVHGDEIDEQANGRWLLPCSLGVLDIRRGVSLGTLQPCFPGDLTRLTVLKVWRINALKSLQLHSCTALEKLRIGCCQSLDALEGFQSLRSLRYLKVYRCPGLPQCLESLSTQGYELCPRLESLRIDDLCLLTTPFCKHLTSLQCLQLEHRYGYIDVAGLTWEQEAALQLLTSLQELRFKWYNKLSDLPVGLHSLLSLKRLEIFYCESISRLPQRGLPPSLEELEVSLCSEELTEQCRMLATNKLKVIIDWKYVN</sequence>
<dbReference type="Pfam" id="PF23559">
    <property type="entry name" value="WHD_DRP"/>
    <property type="match status" value="1"/>
</dbReference>
<evidence type="ECO:0000256" key="4">
    <source>
        <dbReference type="ARBA" id="ARBA00022741"/>
    </source>
</evidence>
<dbReference type="InterPro" id="IPR058922">
    <property type="entry name" value="WHD_DRP"/>
</dbReference>
<dbReference type="InterPro" id="IPR002182">
    <property type="entry name" value="NB-ARC"/>
</dbReference>
<comment type="caution">
    <text evidence="11">The sequence shown here is derived from an EMBL/GenBank/DDBJ whole genome shotgun (WGS) entry which is preliminary data.</text>
</comment>
<dbReference type="Gene3D" id="3.80.10.10">
    <property type="entry name" value="Ribonuclease Inhibitor"/>
    <property type="match status" value="3"/>
</dbReference>
<feature type="domain" description="Disease resistance N-terminal" evidence="9">
    <location>
        <begin position="40"/>
        <end position="101"/>
    </location>
</feature>
<dbReference type="EMBL" id="CM027688">
    <property type="protein sequence ID" value="KAG0519081.1"/>
    <property type="molecule type" value="Genomic_DNA"/>
</dbReference>
<dbReference type="GO" id="GO:0006952">
    <property type="term" value="P:defense response"/>
    <property type="evidence" value="ECO:0007669"/>
    <property type="project" value="UniProtKB-KW"/>
</dbReference>
<dbReference type="Gene3D" id="1.10.10.10">
    <property type="entry name" value="Winged helix-like DNA-binding domain superfamily/Winged helix DNA-binding domain"/>
    <property type="match status" value="1"/>
</dbReference>
<accession>A0A921QEP8</accession>
<dbReference type="PANTHER" id="PTHR36766">
    <property type="entry name" value="PLANT BROAD-SPECTRUM MILDEW RESISTANCE PROTEIN RPW8"/>
    <property type="match status" value="1"/>
</dbReference>
<keyword evidence="2" id="KW-0433">Leucine-rich repeat</keyword>
<name>A0A921QEP8_SORBI</name>
<dbReference type="Pfam" id="PF18052">
    <property type="entry name" value="Rx_N"/>
    <property type="match status" value="1"/>
</dbReference>
<protein>
    <recommendedName>
        <fullName evidence="13">NB-ARC domain-containing protein</fullName>
    </recommendedName>
</protein>
<dbReference type="InterPro" id="IPR036388">
    <property type="entry name" value="WH-like_DNA-bd_sf"/>
</dbReference>
<evidence type="ECO:0000313" key="11">
    <source>
        <dbReference type="EMBL" id="KAG0519081.1"/>
    </source>
</evidence>
<organism evidence="11 12">
    <name type="scientific">Sorghum bicolor</name>
    <name type="common">Sorghum</name>
    <name type="synonym">Sorghum vulgare</name>
    <dbReference type="NCBI Taxonomy" id="4558"/>
    <lineage>
        <taxon>Eukaryota</taxon>
        <taxon>Viridiplantae</taxon>
        <taxon>Streptophyta</taxon>
        <taxon>Embryophyta</taxon>
        <taxon>Tracheophyta</taxon>
        <taxon>Spermatophyta</taxon>
        <taxon>Magnoliopsida</taxon>
        <taxon>Liliopsida</taxon>
        <taxon>Poales</taxon>
        <taxon>Poaceae</taxon>
        <taxon>PACMAD clade</taxon>
        <taxon>Panicoideae</taxon>
        <taxon>Andropogonodae</taxon>
        <taxon>Andropogoneae</taxon>
        <taxon>Sorghinae</taxon>
        <taxon>Sorghum</taxon>
    </lineage>
</organism>
<feature type="region of interest" description="Disordered" evidence="7">
    <location>
        <begin position="226"/>
        <end position="247"/>
    </location>
</feature>
<dbReference type="InterPro" id="IPR032675">
    <property type="entry name" value="LRR_dom_sf"/>
</dbReference>
<evidence type="ECO:0000256" key="7">
    <source>
        <dbReference type="SAM" id="MobiDB-lite"/>
    </source>
</evidence>
<evidence type="ECO:0000256" key="3">
    <source>
        <dbReference type="ARBA" id="ARBA00022737"/>
    </source>
</evidence>
<dbReference type="Gene3D" id="3.40.50.300">
    <property type="entry name" value="P-loop containing nucleotide triphosphate hydrolases"/>
    <property type="match status" value="1"/>
</dbReference>
<reference evidence="11" key="1">
    <citation type="journal article" date="2019" name="BMC Genomics">
        <title>A new reference genome for Sorghum bicolor reveals high levels of sequence similarity between sweet and grain genotypes: implications for the genetics of sugar metabolism.</title>
        <authorList>
            <person name="Cooper E.A."/>
            <person name="Brenton Z.W."/>
            <person name="Flinn B.S."/>
            <person name="Jenkins J."/>
            <person name="Shu S."/>
            <person name="Flowers D."/>
            <person name="Luo F."/>
            <person name="Wang Y."/>
            <person name="Xia P."/>
            <person name="Barry K."/>
            <person name="Daum C."/>
            <person name="Lipzen A."/>
            <person name="Yoshinaga Y."/>
            <person name="Schmutz J."/>
            <person name="Saski C."/>
            <person name="Vermerris W."/>
            <person name="Kresovich S."/>
        </authorList>
    </citation>
    <scope>NUCLEOTIDE SEQUENCE</scope>
</reference>
<keyword evidence="5" id="KW-0611">Plant defense</keyword>
<evidence type="ECO:0008006" key="13">
    <source>
        <dbReference type="Google" id="ProtNLM"/>
    </source>
</evidence>
<dbReference type="SUPFAM" id="SSF52058">
    <property type="entry name" value="L domain-like"/>
    <property type="match status" value="3"/>
</dbReference>
<evidence type="ECO:0000259" key="10">
    <source>
        <dbReference type="Pfam" id="PF23559"/>
    </source>
</evidence>
<evidence type="ECO:0000259" key="9">
    <source>
        <dbReference type="Pfam" id="PF18052"/>
    </source>
</evidence>
<keyword evidence="3" id="KW-0677">Repeat</keyword>
<dbReference type="Proteomes" id="UP000807115">
    <property type="component" value="Chromosome 9"/>
</dbReference>
<evidence type="ECO:0000313" key="12">
    <source>
        <dbReference type="Proteomes" id="UP000807115"/>
    </source>
</evidence>
<dbReference type="Pfam" id="PF00931">
    <property type="entry name" value="NB-ARC"/>
    <property type="match status" value="1"/>
</dbReference>
<dbReference type="GO" id="GO:0005524">
    <property type="term" value="F:ATP binding"/>
    <property type="evidence" value="ECO:0007669"/>
    <property type="project" value="UniProtKB-KW"/>
</dbReference>
<feature type="compositionally biased region" description="Polar residues" evidence="7">
    <location>
        <begin position="153"/>
        <end position="164"/>
    </location>
</feature>
<feature type="domain" description="Disease resistance protein winged helix" evidence="10">
    <location>
        <begin position="591"/>
        <end position="655"/>
    </location>
</feature>
<feature type="domain" description="NB-ARC" evidence="8">
    <location>
        <begin position="340"/>
        <end position="508"/>
    </location>
</feature>